<dbReference type="EMBL" id="FNVO01000004">
    <property type="protein sequence ID" value="SEG27435.1"/>
    <property type="molecule type" value="Genomic_DNA"/>
</dbReference>
<feature type="region of interest" description="Disordered" evidence="1">
    <location>
        <begin position="231"/>
        <end position="258"/>
    </location>
</feature>
<sequence length="258" mass="28005">MVRVLSRYVRAPDLETSRPAASTRESTMADHWPPTRPWPTTGQEYGQLVVIEPTPPDGWRSNKVTMYLREASYKVMQSAFDGAGIGWQSCLVQARGNGALVLVPAQTPPQASAEPLITGLAAGIRAHNRLHNESAWLRMRMAVHMGIVCFDPAGPAGRAVQLAGALVDSAEFAGACADNCAELGFIASDQVYAEVLREPGLLIEPEMYRPIKLVAQGERILAWTYFRPSPPRPGVTRPYPVKEGVGGDARGWDADEVA</sequence>
<accession>A0A1H5YVG3</accession>
<dbReference type="AlphaFoldDB" id="A0A1H5YVG3"/>
<reference evidence="3" key="1">
    <citation type="submission" date="2016-10" db="EMBL/GenBank/DDBJ databases">
        <authorList>
            <person name="Varghese N."/>
            <person name="Submissions S."/>
        </authorList>
    </citation>
    <scope>NUCLEOTIDE SEQUENCE [LARGE SCALE GENOMIC DNA]</scope>
    <source>
        <strain evidence="3">DSM 43163</strain>
    </source>
</reference>
<proteinExistence type="predicted"/>
<name>A0A1H5YVG3_9ACTN</name>
<evidence type="ECO:0000256" key="1">
    <source>
        <dbReference type="SAM" id="MobiDB-lite"/>
    </source>
</evidence>
<organism evidence="2 3">
    <name type="scientific">Thermomonospora echinospora</name>
    <dbReference type="NCBI Taxonomy" id="1992"/>
    <lineage>
        <taxon>Bacteria</taxon>
        <taxon>Bacillati</taxon>
        <taxon>Actinomycetota</taxon>
        <taxon>Actinomycetes</taxon>
        <taxon>Streptosporangiales</taxon>
        <taxon>Thermomonosporaceae</taxon>
        <taxon>Thermomonospora</taxon>
    </lineage>
</organism>
<gene>
    <name evidence="2" type="ORF">SAMN04489712_104178</name>
</gene>
<protein>
    <submittedName>
        <fullName evidence="2">Uncharacterized protein</fullName>
    </submittedName>
</protein>
<evidence type="ECO:0000313" key="2">
    <source>
        <dbReference type="EMBL" id="SEG27435.1"/>
    </source>
</evidence>
<dbReference type="Proteomes" id="UP000236723">
    <property type="component" value="Unassembled WGS sequence"/>
</dbReference>
<keyword evidence="3" id="KW-1185">Reference proteome</keyword>
<feature type="region of interest" description="Disordered" evidence="1">
    <location>
        <begin position="16"/>
        <end position="43"/>
    </location>
</feature>
<evidence type="ECO:0000313" key="3">
    <source>
        <dbReference type="Proteomes" id="UP000236723"/>
    </source>
</evidence>